<keyword evidence="2" id="KW-1185">Reference proteome</keyword>
<sequence length="322" mass="35971">MAPQIQKRRRTGRHEEERDDQDNSRNRRQARRAPESNDASDASENDDEQDVDMSGPAGADGTSDDQLVKKLVRYALACEYARITIKRDVLGSQARSFRRVFDAAQEQLQKVFGMEMAELPAAMISPPSNCKLSLSELTDHGTPRNLEAVKRGASQASATSRQYILISSLPKEYRTQPVIGPSRVPSTAEEAAYIAFYTMVISIITLSSGELSDMKLRRYLTRLNASQNLPMDKTDHVLQKLIRQGYLDKVVERVEGDEDAVTWCVGPRGKVEVSPQSIAQVVTEVWGDLPDDFDTKLEKSLGVQRMGRPRAANQAEAEQEDE</sequence>
<comment type="caution">
    <text evidence="1">The sequence shown here is derived from an EMBL/GenBank/DDBJ whole genome shotgun (WGS) entry which is preliminary data.</text>
</comment>
<protein>
    <submittedName>
        <fullName evidence="1">Uncharacterized protein</fullName>
    </submittedName>
</protein>
<evidence type="ECO:0000313" key="2">
    <source>
        <dbReference type="Proteomes" id="UP001143856"/>
    </source>
</evidence>
<gene>
    <name evidence="1" type="ORF">NUW58_g9550</name>
</gene>
<name>A0ACC1MWA3_9PEZI</name>
<dbReference type="EMBL" id="JAPDGR010003522">
    <property type="protein sequence ID" value="KAJ2970939.1"/>
    <property type="molecule type" value="Genomic_DNA"/>
</dbReference>
<dbReference type="Proteomes" id="UP001143856">
    <property type="component" value="Unassembled WGS sequence"/>
</dbReference>
<reference evidence="1" key="1">
    <citation type="submission" date="2022-10" db="EMBL/GenBank/DDBJ databases">
        <title>Genome Sequence of Xylaria curta.</title>
        <authorList>
            <person name="Buettner E."/>
        </authorList>
    </citation>
    <scope>NUCLEOTIDE SEQUENCE</scope>
    <source>
        <strain evidence="1">Babe10</strain>
    </source>
</reference>
<evidence type="ECO:0000313" key="1">
    <source>
        <dbReference type="EMBL" id="KAJ2970939.1"/>
    </source>
</evidence>
<organism evidence="1 2">
    <name type="scientific">Xylaria curta</name>
    <dbReference type="NCBI Taxonomy" id="42375"/>
    <lineage>
        <taxon>Eukaryota</taxon>
        <taxon>Fungi</taxon>
        <taxon>Dikarya</taxon>
        <taxon>Ascomycota</taxon>
        <taxon>Pezizomycotina</taxon>
        <taxon>Sordariomycetes</taxon>
        <taxon>Xylariomycetidae</taxon>
        <taxon>Xylariales</taxon>
        <taxon>Xylariaceae</taxon>
        <taxon>Xylaria</taxon>
    </lineage>
</organism>
<accession>A0ACC1MWA3</accession>
<proteinExistence type="predicted"/>